<accession>A0A0B7MJF5</accession>
<proteinExistence type="predicted"/>
<dbReference type="EMBL" id="HE978309">
    <property type="protein sequence ID" value="CEO90824.1"/>
    <property type="molecule type" value="Genomic_DNA"/>
</dbReference>
<dbReference type="Proteomes" id="UP000203896">
    <property type="component" value="Segment"/>
</dbReference>
<dbReference type="GeneID" id="23301255"/>
<reference evidence="1 2" key="1">
    <citation type="submission" date="2012-08" db="EMBL/GenBank/DDBJ databases">
        <title>Selection and characterization of a candidate therapeutic bacteriophage that lyses the German Escherichia coli O104:H4 outbreak strain.</title>
        <authorList>
            <person name="Merabishvilli M."/>
            <person name="De Vos D."/>
            <person name="Verbeken G."/>
            <person name="Kropinski A."/>
            <person name="Vandenheuvel D."/>
            <person name="Lavigne R."/>
            <person name="Wattiau P."/>
            <person name="Mast J."/>
            <person name="Ragimbeau C."/>
            <person name="Mossong J."/>
            <person name="Scheres J."/>
            <person name="Chanishvili N."/>
            <person name="Vaneechoutte M."/>
            <person name="Pirnay J.P."/>
        </authorList>
    </citation>
    <scope>NUCLEOTIDE SEQUENCE [LARGE SCALE GENOMIC DNA]</scope>
</reference>
<keyword evidence="2" id="KW-1185">Reference proteome</keyword>
<evidence type="ECO:0000313" key="1">
    <source>
        <dbReference type="EMBL" id="CEO90824.1"/>
    </source>
</evidence>
<protein>
    <submittedName>
        <fullName evidence="1">Uncharacterized protein</fullName>
    </submittedName>
</protein>
<dbReference type="KEGG" id="vg:23301255"/>
<dbReference type="RefSeq" id="YP_009118904.1">
    <property type="nucleotide sequence ID" value="NC_025425.1"/>
</dbReference>
<evidence type="ECO:0000313" key="2">
    <source>
        <dbReference type="Proteomes" id="UP000203896"/>
    </source>
</evidence>
<name>A0A0B7MJF5_9CAUD</name>
<organism evidence="1 2">
    <name type="scientific">Enterobacteria phage GEC-3S</name>
    <dbReference type="NCBI Taxonomy" id="1222338"/>
    <lineage>
        <taxon>Viruses</taxon>
        <taxon>Duplodnaviria</taxon>
        <taxon>Heunggongvirae</taxon>
        <taxon>Uroviricota</taxon>
        <taxon>Caudoviricetes</taxon>
        <taxon>Pantevenvirales</taxon>
        <taxon>Straboviridae</taxon>
        <taxon>Krischvirus</taxon>
        <taxon>Krischvirus gec3s</taxon>
    </lineage>
</organism>
<sequence length="67" mass="7662">MFTDKLKQLGEALAKRGFNVEIEPAPVNPFSDERRSVYVIMSNNHGVNTFNVKQYSDGSVEYFRVYG</sequence>
<gene>
    <name evidence="1" type="ORF">BN201_0221</name>
</gene>